<dbReference type="GO" id="GO:0006260">
    <property type="term" value="P:DNA replication"/>
    <property type="evidence" value="ECO:0007669"/>
    <property type="project" value="InterPro"/>
</dbReference>
<dbReference type="Pfam" id="PF04364">
    <property type="entry name" value="DNA_pol3_chi"/>
    <property type="match status" value="1"/>
</dbReference>
<dbReference type="GO" id="GO:0003677">
    <property type="term" value="F:DNA binding"/>
    <property type="evidence" value="ECO:0007669"/>
    <property type="project" value="InterPro"/>
</dbReference>
<dbReference type="STRING" id="1267766.WYH_01121"/>
<name>A0A0F7KNT2_9SPHN</name>
<evidence type="ECO:0000313" key="2">
    <source>
        <dbReference type="Proteomes" id="UP000034392"/>
    </source>
</evidence>
<dbReference type="InterPro" id="IPR036768">
    <property type="entry name" value="PolIII_chi_sf"/>
</dbReference>
<dbReference type="GO" id="GO:0032298">
    <property type="term" value="P:positive regulation of DNA-templated DNA replication initiation"/>
    <property type="evidence" value="ECO:0007669"/>
    <property type="project" value="TreeGrafter"/>
</dbReference>
<dbReference type="InterPro" id="IPR007459">
    <property type="entry name" value="DNA_pol3_chi"/>
</dbReference>
<proteinExistence type="predicted"/>
<dbReference type="SUPFAM" id="SSF102400">
    <property type="entry name" value="DNA polymerase III chi subunit"/>
    <property type="match status" value="1"/>
</dbReference>
<dbReference type="OrthoDB" id="9795973at2"/>
<sequence>MRVDFYQLAGESAENLLPLLARKVRADGERLLIVSEDAEQLQRIGRNLWERFPEAFLAHGHSGARHAERQPILLSADCEAPNAAPHVVFADGRWRDGASNFARVFLLFGEEQLQGARDCWRMLGQHADAERHFWKQEGGRWREGP</sequence>
<dbReference type="EMBL" id="CP011452">
    <property type="protein sequence ID" value="AKH42168.1"/>
    <property type="molecule type" value="Genomic_DNA"/>
</dbReference>
<dbReference type="Gene3D" id="3.40.50.10110">
    <property type="entry name" value="DNA polymerase III subunit chi"/>
    <property type="match status" value="1"/>
</dbReference>
<dbReference type="KEGG" id="aay:WYH_01121"/>
<dbReference type="GO" id="GO:0003887">
    <property type="term" value="F:DNA-directed DNA polymerase activity"/>
    <property type="evidence" value="ECO:0007669"/>
    <property type="project" value="InterPro"/>
</dbReference>
<gene>
    <name evidence="1" type="ORF">WYH_01121</name>
</gene>
<reference evidence="1" key="1">
    <citation type="submission" date="2015-05" db="EMBL/GenBank/DDBJ databases">
        <title>The complete genome of Altererythrobacter atlanticus strain 26DY36.</title>
        <authorList>
            <person name="Wu Y.-H."/>
            <person name="Cheng H."/>
            <person name="Wu X.-W."/>
        </authorList>
    </citation>
    <scope>NUCLEOTIDE SEQUENCE [LARGE SCALE GENOMIC DNA]</scope>
    <source>
        <strain evidence="1">26DY36</strain>
    </source>
</reference>
<dbReference type="AlphaFoldDB" id="A0A0F7KNT2"/>
<dbReference type="PANTHER" id="PTHR38767:SF1">
    <property type="entry name" value="DNA POLYMERASE III SUBUNIT CHI"/>
    <property type="match status" value="1"/>
</dbReference>
<accession>A0A0F7KNT2</accession>
<dbReference type="PANTHER" id="PTHR38767">
    <property type="entry name" value="DNA POLYMERASE III SUBUNIT CHI"/>
    <property type="match status" value="1"/>
</dbReference>
<evidence type="ECO:0000313" key="1">
    <source>
        <dbReference type="EMBL" id="AKH42168.1"/>
    </source>
</evidence>
<organism evidence="1 2">
    <name type="scientific">Croceibacterium atlanticum</name>
    <dbReference type="NCBI Taxonomy" id="1267766"/>
    <lineage>
        <taxon>Bacteria</taxon>
        <taxon>Pseudomonadati</taxon>
        <taxon>Pseudomonadota</taxon>
        <taxon>Alphaproteobacteria</taxon>
        <taxon>Sphingomonadales</taxon>
        <taxon>Erythrobacteraceae</taxon>
        <taxon>Croceibacterium</taxon>
    </lineage>
</organism>
<keyword evidence="2" id="KW-1185">Reference proteome</keyword>
<dbReference type="PATRIC" id="fig|1267766.3.peg.1128"/>
<dbReference type="Proteomes" id="UP000034392">
    <property type="component" value="Chromosome"/>
</dbReference>
<protein>
    <submittedName>
        <fullName evidence="1">DNA polymerase III subunit chi</fullName>
    </submittedName>
</protein>